<evidence type="ECO:0000256" key="4">
    <source>
        <dbReference type="ARBA" id="ARBA00022827"/>
    </source>
</evidence>
<dbReference type="InterPro" id="IPR046373">
    <property type="entry name" value="Acyl-CoA_Oxase/DH_mid-dom_sf"/>
</dbReference>
<dbReference type="GO" id="GO:0003995">
    <property type="term" value="F:acyl-CoA dehydrogenase activity"/>
    <property type="evidence" value="ECO:0007669"/>
    <property type="project" value="TreeGrafter"/>
</dbReference>
<accession>A0A0H3D4K5</accession>
<protein>
    <submittedName>
        <fullName evidence="8">Acyl-CoA dehydrogenase</fullName>
    </submittedName>
</protein>
<evidence type="ECO:0000256" key="5">
    <source>
        <dbReference type="ARBA" id="ARBA00023002"/>
    </source>
</evidence>
<evidence type="ECO:0000259" key="7">
    <source>
        <dbReference type="Pfam" id="PF02771"/>
    </source>
</evidence>
<dbReference type="RefSeq" id="WP_013225683.1">
    <property type="nucleotide sequence ID" value="NC_014318.1"/>
</dbReference>
<dbReference type="InterPro" id="IPR013786">
    <property type="entry name" value="AcylCoA_DH/ox_N"/>
</dbReference>
<dbReference type="eggNOG" id="COG1960">
    <property type="taxonomic scope" value="Bacteria"/>
</dbReference>
<dbReference type="Gene3D" id="1.20.140.10">
    <property type="entry name" value="Butyryl-CoA Dehydrogenase, subunit A, domain 3"/>
    <property type="match status" value="1"/>
</dbReference>
<keyword evidence="5" id="KW-0560">Oxidoreductase</keyword>
<dbReference type="KEGG" id="amd:AMED_3832"/>
<dbReference type="InterPro" id="IPR009075">
    <property type="entry name" value="AcylCo_DH/oxidase_C"/>
</dbReference>
<evidence type="ECO:0000256" key="3">
    <source>
        <dbReference type="ARBA" id="ARBA00022630"/>
    </source>
</evidence>
<dbReference type="Gene3D" id="2.40.110.10">
    <property type="entry name" value="Butyryl-CoA Dehydrogenase, subunit A, domain 2"/>
    <property type="match status" value="1"/>
</dbReference>
<dbReference type="SUPFAM" id="SSF56645">
    <property type="entry name" value="Acyl-CoA dehydrogenase NM domain-like"/>
    <property type="match status" value="1"/>
</dbReference>
<comment type="cofactor">
    <cofactor evidence="1">
        <name>FAD</name>
        <dbReference type="ChEBI" id="CHEBI:57692"/>
    </cofactor>
</comment>
<dbReference type="InterPro" id="IPR037069">
    <property type="entry name" value="AcylCoA_DH/ox_N_sf"/>
</dbReference>
<dbReference type="OrthoDB" id="8677713at2"/>
<comment type="similarity">
    <text evidence="2">Belongs to the acyl-CoA dehydrogenase family.</text>
</comment>
<dbReference type="HOGENOM" id="CLU_018204_5_1_11"/>
<evidence type="ECO:0000256" key="2">
    <source>
        <dbReference type="ARBA" id="ARBA00009347"/>
    </source>
</evidence>
<dbReference type="SUPFAM" id="SSF47203">
    <property type="entry name" value="Acyl-CoA dehydrogenase C-terminal domain-like"/>
    <property type="match status" value="1"/>
</dbReference>
<evidence type="ECO:0000313" key="9">
    <source>
        <dbReference type="Proteomes" id="UP000000328"/>
    </source>
</evidence>
<dbReference type="Pfam" id="PF00441">
    <property type="entry name" value="Acyl-CoA_dh_1"/>
    <property type="match status" value="1"/>
</dbReference>
<evidence type="ECO:0000259" key="6">
    <source>
        <dbReference type="Pfam" id="PF00441"/>
    </source>
</evidence>
<dbReference type="GO" id="GO:0050660">
    <property type="term" value="F:flavin adenine dinucleotide binding"/>
    <property type="evidence" value="ECO:0007669"/>
    <property type="project" value="InterPro"/>
</dbReference>
<dbReference type="PANTHER" id="PTHR43884:SF20">
    <property type="entry name" value="ACYL-COA DEHYDROGENASE FADE28"/>
    <property type="match status" value="1"/>
</dbReference>
<dbReference type="AlphaFoldDB" id="A0A0H3D4K5"/>
<evidence type="ECO:0000256" key="1">
    <source>
        <dbReference type="ARBA" id="ARBA00001974"/>
    </source>
</evidence>
<dbReference type="Proteomes" id="UP000000328">
    <property type="component" value="Chromosome"/>
</dbReference>
<evidence type="ECO:0000313" key="8">
    <source>
        <dbReference type="EMBL" id="ADJ45611.1"/>
    </source>
</evidence>
<organism evidence="8 9">
    <name type="scientific">Amycolatopsis mediterranei (strain U-32)</name>
    <dbReference type="NCBI Taxonomy" id="749927"/>
    <lineage>
        <taxon>Bacteria</taxon>
        <taxon>Bacillati</taxon>
        <taxon>Actinomycetota</taxon>
        <taxon>Actinomycetes</taxon>
        <taxon>Pseudonocardiales</taxon>
        <taxon>Pseudonocardiaceae</taxon>
        <taxon>Amycolatopsis</taxon>
    </lineage>
</organism>
<proteinExistence type="inferred from homology"/>
<dbReference type="Gene3D" id="1.10.540.10">
    <property type="entry name" value="Acyl-CoA dehydrogenase/oxidase, N-terminal domain"/>
    <property type="match status" value="1"/>
</dbReference>
<sequence>MRFALDKEQEDLRSVVREFLTDFSPEPLVRRLMADDRGHDRPMWTKMCGELGLAGLAVPEEYGGAGYTFVELGIVLEELGRALTVTPFLASVVMATTLLLATDDEGAKSDYLPALAEGRRIGTVALAEDSGHWTREGVAMQARPAGAGWVLDGHKSFVLDLMSADLVLVIARVDAEAGAFGVFAVEPGAAGLERQPLPVLDQTRKQGRLTCADTPARLIAGGWAAVDRMLDLTAIAVSAEMLGGAQRTLEMAVSYAGVREQFGRPIGSFQAIKHKCATMLMEVEAARAAVYYALWAASTQAPDLPAVASLTKAFCSDAYQFTAGENIQIHGGIGYTWEHPAHLYFKRAKNSALFLGGADHHREQLAQRIGI</sequence>
<name>A0A0H3D4K5_AMYMU</name>
<keyword evidence="3" id="KW-0285">Flavoprotein</keyword>
<keyword evidence="4" id="KW-0274">FAD</keyword>
<reference evidence="8 9" key="1">
    <citation type="journal article" date="2010" name="Cell Res.">
        <title>Complete genome sequence of the rifamycin SV-producing Amycolatopsis mediterranei U32 revealed its genetic characteristics in phylogeny and metabolism.</title>
        <authorList>
            <person name="Zhao W."/>
            <person name="Zhong Y."/>
            <person name="Yuan H."/>
            <person name="Wang J."/>
            <person name="Zheng H."/>
            <person name="Wang Y."/>
            <person name="Cen X."/>
            <person name="Xu F."/>
            <person name="Bai J."/>
            <person name="Han X."/>
            <person name="Lu G."/>
            <person name="Zhu Y."/>
            <person name="Shao Z."/>
            <person name="Yan H."/>
            <person name="Li C."/>
            <person name="Peng N."/>
            <person name="Zhang Z."/>
            <person name="Zhang Y."/>
            <person name="Lin W."/>
            <person name="Fan Y."/>
            <person name="Qin Z."/>
            <person name="Hu Y."/>
            <person name="Zhu B."/>
            <person name="Wang S."/>
            <person name="Ding X."/>
            <person name="Zhao G.P."/>
        </authorList>
    </citation>
    <scope>NUCLEOTIDE SEQUENCE [LARGE SCALE GENOMIC DNA]</scope>
    <source>
        <strain evidence="9">U-32</strain>
    </source>
</reference>
<dbReference type="PANTHER" id="PTHR43884">
    <property type="entry name" value="ACYL-COA DEHYDROGENASE"/>
    <property type="match status" value="1"/>
</dbReference>
<dbReference type="InterPro" id="IPR009100">
    <property type="entry name" value="AcylCoA_DH/oxidase_NM_dom_sf"/>
</dbReference>
<dbReference type="InterPro" id="IPR036250">
    <property type="entry name" value="AcylCo_DH-like_C"/>
</dbReference>
<feature type="domain" description="Acyl-CoA dehydrogenase/oxidase C-terminal" evidence="6">
    <location>
        <begin position="221"/>
        <end position="369"/>
    </location>
</feature>
<dbReference type="GeneID" id="92871573"/>
<gene>
    <name evidence="8" type="ordered locus">AMED_3832</name>
</gene>
<dbReference type="PATRIC" id="fig|749927.5.peg.3962"/>
<feature type="domain" description="Acyl-CoA dehydrogenase/oxidase N-terminal" evidence="7">
    <location>
        <begin position="7"/>
        <end position="118"/>
    </location>
</feature>
<dbReference type="Pfam" id="PF02771">
    <property type="entry name" value="Acyl-CoA_dh_N"/>
    <property type="match status" value="1"/>
</dbReference>
<dbReference type="EMBL" id="CP002000">
    <property type="protein sequence ID" value="ADJ45611.1"/>
    <property type="molecule type" value="Genomic_DNA"/>
</dbReference>